<evidence type="ECO:0000313" key="1">
    <source>
        <dbReference type="EMBL" id="KAG7044996.1"/>
    </source>
</evidence>
<gene>
    <name evidence="1" type="ORF">JMJ77_004454</name>
</gene>
<evidence type="ECO:0000313" key="2">
    <source>
        <dbReference type="Proteomes" id="UP000699042"/>
    </source>
</evidence>
<protein>
    <submittedName>
        <fullName evidence="1">Uncharacterized protein</fullName>
    </submittedName>
</protein>
<organism evidence="1 2">
    <name type="scientific">Colletotrichum scovillei</name>
    <dbReference type="NCBI Taxonomy" id="1209932"/>
    <lineage>
        <taxon>Eukaryota</taxon>
        <taxon>Fungi</taxon>
        <taxon>Dikarya</taxon>
        <taxon>Ascomycota</taxon>
        <taxon>Pezizomycotina</taxon>
        <taxon>Sordariomycetes</taxon>
        <taxon>Hypocreomycetidae</taxon>
        <taxon>Glomerellales</taxon>
        <taxon>Glomerellaceae</taxon>
        <taxon>Colletotrichum</taxon>
        <taxon>Colletotrichum acutatum species complex</taxon>
    </lineage>
</organism>
<comment type="caution">
    <text evidence="1">The sequence shown here is derived from an EMBL/GenBank/DDBJ whole genome shotgun (WGS) entry which is preliminary data.</text>
</comment>
<accession>A0A9P7U7F6</accession>
<dbReference type="Proteomes" id="UP000699042">
    <property type="component" value="Unassembled WGS sequence"/>
</dbReference>
<dbReference type="AlphaFoldDB" id="A0A9P7U7F6"/>
<sequence>MPKSSRRAYFAPMNFLPSTPASACLPSEGASVAALFRLPSATRDQRSLPRLCR</sequence>
<feature type="non-terminal residue" evidence="1">
    <location>
        <position position="1"/>
    </location>
</feature>
<reference evidence="1" key="1">
    <citation type="submission" date="2021-05" db="EMBL/GenBank/DDBJ databases">
        <title>Comparative genomics of three Colletotrichum scovillei strains and genetic complementation revealed genes involved fungal growth and virulence on chili pepper.</title>
        <authorList>
            <person name="Hsieh D.-K."/>
            <person name="Chuang S.-C."/>
            <person name="Chen C.-Y."/>
            <person name="Chao Y.-T."/>
            <person name="Lu M.-Y.J."/>
            <person name="Lee M.-H."/>
            <person name="Shih M.-C."/>
        </authorList>
    </citation>
    <scope>NUCLEOTIDE SEQUENCE</scope>
    <source>
        <strain evidence="1">Coll-153</strain>
    </source>
</reference>
<name>A0A9P7U7F6_9PEZI</name>
<dbReference type="EMBL" id="JAESDN010000010">
    <property type="protein sequence ID" value="KAG7044996.1"/>
    <property type="molecule type" value="Genomic_DNA"/>
</dbReference>
<keyword evidence="2" id="KW-1185">Reference proteome</keyword>
<proteinExistence type="predicted"/>